<dbReference type="RefSeq" id="YP_164390.1">
    <property type="nucleotide sequence ID" value="NC_006557.1"/>
</dbReference>
<accession>Q5YA98</accession>
<proteinExistence type="predicted"/>
<dbReference type="KEGG" id="vg:3197295"/>
<sequence>MKSQTARRLEDFRGDLLDTLREKEVDKNLITNISDYLIGLRVQTQIDHEAMEILTKKVASYEQMHKEIKESHESMQEHTGSGDEYHDGMADGLLIVLEILGLKEK</sequence>
<evidence type="ECO:0000313" key="1">
    <source>
        <dbReference type="EMBL" id="AAU85059.1"/>
    </source>
</evidence>
<organism evidence="1 2">
    <name type="scientific">Bacillus phage BCASJ1c</name>
    <dbReference type="NCBI Taxonomy" id="294382"/>
    <lineage>
        <taxon>Viruses</taxon>
        <taxon>Duplodnaviria</taxon>
        <taxon>Heunggongvirae</taxon>
        <taxon>Uroviricota</taxon>
        <taxon>Caudoviricetes</taxon>
        <taxon>Jarrellvirus</taxon>
        <taxon>Jarrellvirus BCAJ1</taxon>
    </lineage>
</organism>
<evidence type="ECO:0000313" key="2">
    <source>
        <dbReference type="Proteomes" id="UP000001585"/>
    </source>
</evidence>
<reference evidence="1 2" key="1">
    <citation type="journal article" date="2004" name="Extremophiles">
        <title>The Genome of BCJA1, a Bacteriophage Active Against the Alkaliphilic Bacterium, Bacillus clarkii.</title>
        <authorList>
            <person name="Kropinski A.M."/>
            <person name="Hayward M."/>
            <person name="Agnew D."/>
            <person name="Jarrell K.F."/>
        </authorList>
    </citation>
    <scope>NUCLEOTIDE SEQUENCE [LARGE SCALE GENOMIC DNA]</scope>
</reference>
<dbReference type="Proteomes" id="UP000001585">
    <property type="component" value="Segment"/>
</dbReference>
<dbReference type="EMBL" id="AY616446">
    <property type="protein sequence ID" value="AAU85059.1"/>
    <property type="molecule type" value="Genomic_DNA"/>
</dbReference>
<keyword evidence="2" id="KW-1185">Reference proteome</keyword>
<name>Q5YA98_9CAUD</name>
<gene>
    <name evidence="1" type="primary">12</name>
</gene>
<protein>
    <submittedName>
        <fullName evidence="1">12</fullName>
    </submittedName>
</protein>